<proteinExistence type="predicted"/>
<evidence type="ECO:0000256" key="1">
    <source>
        <dbReference type="ARBA" id="ARBA00022737"/>
    </source>
</evidence>
<protein>
    <recommendedName>
        <fullName evidence="3">CHAT domain-containing protein</fullName>
    </recommendedName>
</protein>
<keyword evidence="1" id="KW-0677">Repeat</keyword>
<dbReference type="Proteomes" id="UP000799118">
    <property type="component" value="Unassembled WGS sequence"/>
</dbReference>
<evidence type="ECO:0000313" key="4">
    <source>
        <dbReference type="EMBL" id="KAE9407699.1"/>
    </source>
</evidence>
<accession>A0A6A4IAX2</accession>
<dbReference type="InterPro" id="IPR011990">
    <property type="entry name" value="TPR-like_helical_dom_sf"/>
</dbReference>
<sequence length="897" mass="97932">MPDGQANKPGWLSNLGTALRSRFGYLGELSDIENAIVALKQAVELTPNGNPNKPTWLSNLGNAYKSKFDHLGELSDTEGIIVALKQALNWLWTLGNAYHDIESAIVALKQAVKLTPDSHDDKVPQLSDLGNAYHLIDIESAIVVQKQAVELIPDTMKQAVELTPVGHADNNTVGWHNLGAALSSRFGHLEELNDIESAIVALKHAVDLTPNAQFGHLKELSDIDNAIVAQKQAVELTPDGHTDKAPWLSNLGSAYQSQFDHLRELRDIESAMAVLKQAIELTPDGHTSKPHRLHNLGAAFQSRFHHLGELSDIDSAIVALKQAAELTPDSHANKPHWLGNLGNAYQSQFNHLGKLTDIESAIIALKQVSLKQAIELTPDGHANKPALLNNLSNAYQSQFGHSAELSDIENAIVVQKQALELTPDGHAASLLSSSKPHVQLDAAIKWSKLCPTPALAVQAYTRFFELIPQVVWLGKTVSHRYEELPHIGRVIGAAAATAISTGNLPLAVEWLDEGRSIIWGQILQLRSPLDDLRQKDPRIAKELEMVAQALQNTGTSIKNDFVDSGIKEATVEEEAQKHRRLAGQYKDLIMQIRCLDGFANFMKPKKLAELASAATYGPVITVNVDECQCDALILCSSGAVIHVPLPTFSLKQAQQLHLKLLSSLHTKGVRIDRNGDQDIIPHITWCPTGPLTLLPLHAAGIYGGPTERNINISDFVAKVIQKYTSNTHTCHLNHDAATAKAVMQEMSKYDFIHFACHGIQDIQDPLHSAFALYDQKLKLKALMSLSLNDVQLAVLSACQTATGDENLPEEAVHLAAGMLAVGYPSVIATLWSIGDKEAPLIADQVYANLLGHHDNSQGEKKSKMTPAYALHEATQNLRKAVGETNFEKWVPFIHLGV</sequence>
<dbReference type="AlphaFoldDB" id="A0A6A4IAX2"/>
<dbReference type="Gene3D" id="1.25.40.10">
    <property type="entry name" value="Tetratricopeptide repeat domain"/>
    <property type="match status" value="2"/>
</dbReference>
<name>A0A6A4IAX2_9AGAR</name>
<evidence type="ECO:0000256" key="2">
    <source>
        <dbReference type="ARBA" id="ARBA00022803"/>
    </source>
</evidence>
<dbReference type="OrthoDB" id="9991317at2759"/>
<keyword evidence="2" id="KW-0802">TPR repeat</keyword>
<keyword evidence="5" id="KW-1185">Reference proteome</keyword>
<dbReference type="Pfam" id="PF12770">
    <property type="entry name" value="CHAT"/>
    <property type="match status" value="1"/>
</dbReference>
<evidence type="ECO:0000259" key="3">
    <source>
        <dbReference type="Pfam" id="PF12770"/>
    </source>
</evidence>
<gene>
    <name evidence="4" type="ORF">BT96DRAFT_963047</name>
</gene>
<reference evidence="4" key="1">
    <citation type="journal article" date="2019" name="Environ. Microbiol.">
        <title>Fungal ecological strategies reflected in gene transcription - a case study of two litter decomposers.</title>
        <authorList>
            <person name="Barbi F."/>
            <person name="Kohler A."/>
            <person name="Barry K."/>
            <person name="Baskaran P."/>
            <person name="Daum C."/>
            <person name="Fauchery L."/>
            <person name="Ihrmark K."/>
            <person name="Kuo A."/>
            <person name="LaButti K."/>
            <person name="Lipzen A."/>
            <person name="Morin E."/>
            <person name="Grigoriev I.V."/>
            <person name="Henrissat B."/>
            <person name="Lindahl B."/>
            <person name="Martin F."/>
        </authorList>
    </citation>
    <scope>NUCLEOTIDE SEQUENCE</scope>
    <source>
        <strain evidence="4">JB14</strain>
    </source>
</reference>
<organism evidence="4 5">
    <name type="scientific">Gymnopus androsaceus JB14</name>
    <dbReference type="NCBI Taxonomy" id="1447944"/>
    <lineage>
        <taxon>Eukaryota</taxon>
        <taxon>Fungi</taxon>
        <taxon>Dikarya</taxon>
        <taxon>Basidiomycota</taxon>
        <taxon>Agaricomycotina</taxon>
        <taxon>Agaricomycetes</taxon>
        <taxon>Agaricomycetidae</taxon>
        <taxon>Agaricales</taxon>
        <taxon>Marasmiineae</taxon>
        <taxon>Omphalotaceae</taxon>
        <taxon>Gymnopus</taxon>
    </lineage>
</organism>
<dbReference type="PANTHER" id="PTHR44858">
    <property type="entry name" value="TETRATRICOPEPTIDE REPEAT PROTEIN 6"/>
    <property type="match status" value="1"/>
</dbReference>
<dbReference type="GO" id="GO:0046813">
    <property type="term" value="P:receptor-mediated virion attachment to host cell"/>
    <property type="evidence" value="ECO:0007669"/>
    <property type="project" value="TreeGrafter"/>
</dbReference>
<evidence type="ECO:0000313" key="5">
    <source>
        <dbReference type="Proteomes" id="UP000799118"/>
    </source>
</evidence>
<dbReference type="EMBL" id="ML769394">
    <property type="protein sequence ID" value="KAE9407699.1"/>
    <property type="molecule type" value="Genomic_DNA"/>
</dbReference>
<feature type="domain" description="CHAT" evidence="3">
    <location>
        <begin position="719"/>
        <end position="896"/>
    </location>
</feature>
<dbReference type="InterPro" id="IPR024983">
    <property type="entry name" value="CHAT_dom"/>
</dbReference>
<dbReference type="PANTHER" id="PTHR44858:SF1">
    <property type="entry name" value="UDP-N-ACETYLGLUCOSAMINE--PEPTIDE N-ACETYLGLUCOSAMINYLTRANSFERASE SPINDLY-RELATED"/>
    <property type="match status" value="1"/>
</dbReference>
<dbReference type="InterPro" id="IPR050498">
    <property type="entry name" value="Ycf3"/>
</dbReference>
<dbReference type="SUPFAM" id="SSF48452">
    <property type="entry name" value="TPR-like"/>
    <property type="match status" value="2"/>
</dbReference>